<feature type="domain" description="K Homology" evidence="4">
    <location>
        <begin position="712"/>
        <end position="782"/>
    </location>
</feature>
<dbReference type="Gene3D" id="3.30.1370.10">
    <property type="entry name" value="K Homology domain, type 1"/>
    <property type="match status" value="3"/>
</dbReference>
<feature type="compositionally biased region" description="Polar residues" evidence="3">
    <location>
        <begin position="667"/>
        <end position="677"/>
    </location>
</feature>
<dbReference type="Proteomes" id="UP000604825">
    <property type="component" value="Unassembled WGS sequence"/>
</dbReference>
<gene>
    <name evidence="5" type="ORF">NCGR_LOCUS3264</name>
</gene>
<feature type="region of interest" description="Disordered" evidence="3">
    <location>
        <begin position="1"/>
        <end position="37"/>
    </location>
</feature>
<feature type="compositionally biased region" description="Basic residues" evidence="3">
    <location>
        <begin position="1"/>
        <end position="16"/>
    </location>
</feature>
<evidence type="ECO:0000256" key="1">
    <source>
        <dbReference type="ARBA" id="ARBA00022737"/>
    </source>
</evidence>
<dbReference type="EMBL" id="CAJGYO010000001">
    <property type="protein sequence ID" value="CAD6205433.1"/>
    <property type="molecule type" value="Genomic_DNA"/>
</dbReference>
<evidence type="ECO:0000256" key="3">
    <source>
        <dbReference type="SAM" id="MobiDB-lite"/>
    </source>
</evidence>
<feature type="compositionally biased region" description="Pro residues" evidence="3">
    <location>
        <begin position="525"/>
        <end position="566"/>
    </location>
</feature>
<evidence type="ECO:0000313" key="6">
    <source>
        <dbReference type="Proteomes" id="UP000604825"/>
    </source>
</evidence>
<dbReference type="InterPro" id="IPR004087">
    <property type="entry name" value="KH_dom"/>
</dbReference>
<dbReference type="SUPFAM" id="SSF54791">
    <property type="entry name" value="Eukaryotic type KH-domain (KH-domain type I)"/>
    <property type="match status" value="5"/>
</dbReference>
<feature type="domain" description="K Homology" evidence="4">
    <location>
        <begin position="153"/>
        <end position="228"/>
    </location>
</feature>
<proteinExistence type="predicted"/>
<accession>A0A811MJB2</accession>
<evidence type="ECO:0000259" key="4">
    <source>
        <dbReference type="SMART" id="SM00322"/>
    </source>
</evidence>
<feature type="region of interest" description="Disordered" evidence="3">
    <location>
        <begin position="645"/>
        <end position="685"/>
    </location>
</feature>
<feature type="domain" description="K Homology" evidence="4">
    <location>
        <begin position="292"/>
        <end position="366"/>
    </location>
</feature>
<name>A0A811MJB2_9POAL</name>
<dbReference type="CDD" id="cd22460">
    <property type="entry name" value="KH-I_PEPPER_rpt2_like"/>
    <property type="match status" value="1"/>
</dbReference>
<protein>
    <recommendedName>
        <fullName evidence="4">K Homology domain-containing protein</fullName>
    </recommendedName>
</protein>
<keyword evidence="6" id="KW-1185">Reference proteome</keyword>
<dbReference type="CDD" id="cd22459">
    <property type="entry name" value="KH-I_PEPPER_rpt1_like"/>
    <property type="match status" value="1"/>
</dbReference>
<keyword evidence="1" id="KW-0677">Repeat</keyword>
<dbReference type="Gene3D" id="3.30.310.210">
    <property type="match status" value="1"/>
</dbReference>
<reference evidence="5" key="1">
    <citation type="submission" date="2020-10" db="EMBL/GenBank/DDBJ databases">
        <authorList>
            <person name="Han B."/>
            <person name="Lu T."/>
            <person name="Zhao Q."/>
            <person name="Huang X."/>
            <person name="Zhao Y."/>
        </authorList>
    </citation>
    <scope>NUCLEOTIDE SEQUENCE</scope>
</reference>
<dbReference type="SMART" id="SM00322">
    <property type="entry name" value="KH"/>
    <property type="match status" value="5"/>
</dbReference>
<feature type="region of interest" description="Disordered" evidence="3">
    <location>
        <begin position="784"/>
        <end position="804"/>
    </location>
</feature>
<feature type="compositionally biased region" description="Polar residues" evidence="3">
    <location>
        <begin position="784"/>
        <end position="794"/>
    </location>
</feature>
<comment type="caution">
    <text evidence="5">The sequence shown here is derived from an EMBL/GenBank/DDBJ whole genome shotgun (WGS) entry which is preliminary data.</text>
</comment>
<organism evidence="5 6">
    <name type="scientific">Miscanthus lutarioriparius</name>
    <dbReference type="NCBI Taxonomy" id="422564"/>
    <lineage>
        <taxon>Eukaryota</taxon>
        <taxon>Viridiplantae</taxon>
        <taxon>Streptophyta</taxon>
        <taxon>Embryophyta</taxon>
        <taxon>Tracheophyta</taxon>
        <taxon>Spermatophyta</taxon>
        <taxon>Magnoliopsida</taxon>
        <taxon>Liliopsida</taxon>
        <taxon>Poales</taxon>
        <taxon>Poaceae</taxon>
        <taxon>PACMAD clade</taxon>
        <taxon>Panicoideae</taxon>
        <taxon>Andropogonodae</taxon>
        <taxon>Andropogoneae</taxon>
        <taxon>Saccharinae</taxon>
        <taxon>Miscanthus</taxon>
    </lineage>
</organism>
<feature type="region of interest" description="Disordered" evidence="3">
    <location>
        <begin position="454"/>
        <end position="608"/>
    </location>
</feature>
<feature type="compositionally biased region" description="Pro residues" evidence="3">
    <location>
        <begin position="462"/>
        <end position="475"/>
    </location>
</feature>
<dbReference type="Pfam" id="PF00013">
    <property type="entry name" value="KH_1"/>
    <property type="match status" value="5"/>
</dbReference>
<dbReference type="PANTHER" id="PTHR10288">
    <property type="entry name" value="KH DOMAIN CONTAINING RNA BINDING PROTEIN"/>
    <property type="match status" value="1"/>
</dbReference>
<feature type="compositionally biased region" description="Basic and acidic residues" evidence="3">
    <location>
        <begin position="17"/>
        <end position="34"/>
    </location>
</feature>
<feature type="region of interest" description="Disordered" evidence="3">
    <location>
        <begin position="246"/>
        <end position="271"/>
    </location>
</feature>
<dbReference type="OrthoDB" id="442947at2759"/>
<dbReference type="PROSITE" id="PS50084">
    <property type="entry name" value="KH_TYPE_1"/>
    <property type="match status" value="5"/>
</dbReference>
<evidence type="ECO:0000256" key="2">
    <source>
        <dbReference type="PROSITE-ProRule" id="PRU00117"/>
    </source>
</evidence>
<evidence type="ECO:0000313" key="5">
    <source>
        <dbReference type="EMBL" id="CAD6205433.1"/>
    </source>
</evidence>
<dbReference type="GO" id="GO:0003723">
    <property type="term" value="F:RNA binding"/>
    <property type="evidence" value="ECO:0007669"/>
    <property type="project" value="UniProtKB-UniRule"/>
</dbReference>
<dbReference type="InterPro" id="IPR036612">
    <property type="entry name" value="KH_dom_type_1_sf"/>
</dbReference>
<dbReference type="InterPro" id="IPR004088">
    <property type="entry name" value="KH_dom_type_1"/>
</dbReference>
<feature type="domain" description="K Homology" evidence="4">
    <location>
        <begin position="375"/>
        <end position="450"/>
    </location>
</feature>
<feature type="domain" description="K Homology" evidence="4">
    <location>
        <begin position="41"/>
        <end position="111"/>
    </location>
</feature>
<dbReference type="AlphaFoldDB" id="A0A811MJB2"/>
<sequence length="804" mass="87881">MDYGKSRRSNSKKRTHSNSEDGKRKRLNSRHDDTSMSSEPIETIYRVLCPVKKIGSVLGRGGDVVKALREETKAKIRVADSIPGAEERVIIIFNYQNQPELTDEAAETKFSDGLGNMKPHCFAQDALLKIHDKIVADEIHDGVAHDEKSESADDVIARILVQGNQVGCLLGKGGSIIQQLRSDTGAGIRVLPSENLPQCALKSDELVQISGAPSLVRKALYEISTRLHQHPRKENRPLEEIIDASTQRKCESPTPLQHENPMLPHLHSDHPPPIPLLDPYRSGLQYHVAETEEFSIRILCASELIGSIIGKSGANVRRVEQQTGARIKVQEIDKDASGERLIIVSSKEIPAEPISPVIEALILLHDKVSAPSEKHHSSTRLVVPSSKVGCILGEGGKVITEMRRRTGAEIRVYSKADKPKYLSFDDELVQVAGPPAIARGALTEIASRLRTRTLRDTSSANNPPPFAPFDDPPVDMPSRKSTLYGGSANDPPYGRPANDPLYGRPAIDPPFGRPTSDRPYGRPAVVPPFGRPTNDPPYGRPANDPPYGRPANDPPYGRPANNPPYGRPANDPYGRPTNDPPYGRPSSTIPYGRPNESAPRDPSDAYPVDYFSKREYPSGSPMFTSNAPSAAYERYAAHTRFPTRELPSAFSPGASHRSYRDHVPADSYSSRGTQQLGITRDGNSDAYDYTEAAGQIHGREDYRGLTSATGRFSSTIELRIPNTSLESIVGVGGVNLAEICQISGARLRLHETHAGSSESVVEIQGTLDQAKAAQSLLQGFISANSRSMQQQPHSSRMPLYPSWG</sequence>
<keyword evidence="2" id="KW-0694">RNA-binding</keyword>